<organism evidence="1 2">
    <name type="scientific">Romanomermis culicivorax</name>
    <name type="common">Nematode worm</name>
    <dbReference type="NCBI Taxonomy" id="13658"/>
    <lineage>
        <taxon>Eukaryota</taxon>
        <taxon>Metazoa</taxon>
        <taxon>Ecdysozoa</taxon>
        <taxon>Nematoda</taxon>
        <taxon>Enoplea</taxon>
        <taxon>Dorylaimia</taxon>
        <taxon>Mermithida</taxon>
        <taxon>Mermithoidea</taxon>
        <taxon>Mermithidae</taxon>
        <taxon>Romanomermis</taxon>
    </lineage>
</organism>
<proteinExistence type="predicted"/>
<sequence>MKANIDEKLSKAEIGNRKTAAAMIEIDTLTLELKEADFERRMANIENAVEEVCK</sequence>
<dbReference type="WBParaSite" id="nRc.2.0.1.t00079-RA">
    <property type="protein sequence ID" value="nRc.2.0.1.t00079-RA"/>
    <property type="gene ID" value="nRc.2.0.1.g00079"/>
</dbReference>
<dbReference type="AlphaFoldDB" id="A0A915HFL0"/>
<reference evidence="2" key="1">
    <citation type="submission" date="2022-11" db="UniProtKB">
        <authorList>
            <consortium name="WormBaseParasite"/>
        </authorList>
    </citation>
    <scope>IDENTIFICATION</scope>
</reference>
<evidence type="ECO:0000313" key="1">
    <source>
        <dbReference type="Proteomes" id="UP000887565"/>
    </source>
</evidence>
<name>A0A915HFL0_ROMCU</name>
<accession>A0A915HFL0</accession>
<keyword evidence="1" id="KW-1185">Reference proteome</keyword>
<protein>
    <submittedName>
        <fullName evidence="2">Uncharacterized protein</fullName>
    </submittedName>
</protein>
<dbReference type="Proteomes" id="UP000887565">
    <property type="component" value="Unplaced"/>
</dbReference>
<evidence type="ECO:0000313" key="2">
    <source>
        <dbReference type="WBParaSite" id="nRc.2.0.1.t00079-RA"/>
    </source>
</evidence>